<dbReference type="GO" id="GO:0022857">
    <property type="term" value="F:transmembrane transporter activity"/>
    <property type="evidence" value="ECO:0007669"/>
    <property type="project" value="InterPro"/>
</dbReference>
<dbReference type="SUPFAM" id="SSF103481">
    <property type="entry name" value="Multidrug resistance efflux transporter EmrE"/>
    <property type="match status" value="1"/>
</dbReference>
<evidence type="ECO:0000256" key="2">
    <source>
        <dbReference type="ARBA" id="ARBA00022448"/>
    </source>
</evidence>
<evidence type="ECO:0000256" key="7">
    <source>
        <dbReference type="SAM" id="Phobius"/>
    </source>
</evidence>
<dbReference type="InterPro" id="IPR045324">
    <property type="entry name" value="Small_multidrug_res"/>
</dbReference>
<protein>
    <submittedName>
        <fullName evidence="8">Small multidrug resistance family (SMR) protein</fullName>
    </submittedName>
</protein>
<dbReference type="AlphaFoldDB" id="A0A3B1B7V3"/>
<gene>
    <name evidence="8" type="ORF">MNBD_GAMMA25-94</name>
</gene>
<feature type="transmembrane region" description="Helical" evidence="7">
    <location>
        <begin position="30"/>
        <end position="48"/>
    </location>
</feature>
<dbReference type="InterPro" id="IPR037185">
    <property type="entry name" value="EmrE-like"/>
</dbReference>
<evidence type="ECO:0000256" key="3">
    <source>
        <dbReference type="ARBA" id="ARBA00022475"/>
    </source>
</evidence>
<proteinExistence type="predicted"/>
<keyword evidence="3" id="KW-1003">Cell membrane</keyword>
<feature type="transmembrane region" description="Helical" evidence="7">
    <location>
        <begin position="91"/>
        <end position="115"/>
    </location>
</feature>
<dbReference type="InterPro" id="IPR000390">
    <property type="entry name" value="Small_drug/metabolite_transptr"/>
</dbReference>
<dbReference type="EMBL" id="UOFY01000047">
    <property type="protein sequence ID" value="VAX10341.1"/>
    <property type="molecule type" value="Genomic_DNA"/>
</dbReference>
<name>A0A3B1B7V3_9ZZZZ</name>
<feature type="non-terminal residue" evidence="8">
    <location>
        <position position="116"/>
    </location>
</feature>
<organism evidence="8">
    <name type="scientific">hydrothermal vent metagenome</name>
    <dbReference type="NCBI Taxonomy" id="652676"/>
    <lineage>
        <taxon>unclassified sequences</taxon>
        <taxon>metagenomes</taxon>
        <taxon>ecological metagenomes</taxon>
    </lineage>
</organism>
<dbReference type="PANTHER" id="PTHR30561">
    <property type="entry name" value="SMR FAMILY PROTON-DEPENDENT DRUG EFFLUX TRANSPORTER SUGE"/>
    <property type="match status" value="1"/>
</dbReference>
<comment type="subcellular location">
    <subcellularLocation>
        <location evidence="1">Cell membrane</location>
        <topology evidence="1">Multi-pass membrane protein</topology>
    </subcellularLocation>
</comment>
<sequence>MAWIYLIAAGLFEIGWPVGLKMAQVAETRISGVLIAVVCMGISGFLLWLAQRDIPIGTSYAVWTGIGAAGTFAVGVMFFGDATSLGRCLGLLLIISGGVALRLACCLTLCCFCSFS</sequence>
<dbReference type="PANTHER" id="PTHR30561:SF0">
    <property type="entry name" value="GUANIDINIUM EXPORTER"/>
    <property type="match status" value="1"/>
</dbReference>
<evidence type="ECO:0000256" key="4">
    <source>
        <dbReference type="ARBA" id="ARBA00022692"/>
    </source>
</evidence>
<keyword evidence="2" id="KW-0813">Transport</keyword>
<evidence type="ECO:0000313" key="8">
    <source>
        <dbReference type="EMBL" id="VAX10341.1"/>
    </source>
</evidence>
<dbReference type="GO" id="GO:0005886">
    <property type="term" value="C:plasma membrane"/>
    <property type="evidence" value="ECO:0007669"/>
    <property type="project" value="UniProtKB-SubCell"/>
</dbReference>
<accession>A0A3B1B7V3</accession>
<feature type="transmembrane region" description="Helical" evidence="7">
    <location>
        <begin position="60"/>
        <end position="79"/>
    </location>
</feature>
<evidence type="ECO:0000256" key="6">
    <source>
        <dbReference type="ARBA" id="ARBA00023136"/>
    </source>
</evidence>
<evidence type="ECO:0000256" key="1">
    <source>
        <dbReference type="ARBA" id="ARBA00004651"/>
    </source>
</evidence>
<keyword evidence="4 7" id="KW-0812">Transmembrane</keyword>
<dbReference type="Pfam" id="PF00893">
    <property type="entry name" value="Multi_Drug_Res"/>
    <property type="match status" value="1"/>
</dbReference>
<keyword evidence="5 7" id="KW-1133">Transmembrane helix</keyword>
<dbReference type="Gene3D" id="1.10.3730.20">
    <property type="match status" value="1"/>
</dbReference>
<keyword evidence="6 7" id="KW-0472">Membrane</keyword>
<evidence type="ECO:0000256" key="5">
    <source>
        <dbReference type="ARBA" id="ARBA00022989"/>
    </source>
</evidence>
<reference evidence="8" key="1">
    <citation type="submission" date="2018-06" db="EMBL/GenBank/DDBJ databases">
        <authorList>
            <person name="Zhirakovskaya E."/>
        </authorList>
    </citation>
    <scope>NUCLEOTIDE SEQUENCE</scope>
</reference>